<dbReference type="InterPro" id="IPR008979">
    <property type="entry name" value="Galactose-bd-like_sf"/>
</dbReference>
<proteinExistence type="predicted"/>
<dbReference type="Gene3D" id="1.50.10.10">
    <property type="match status" value="1"/>
</dbReference>
<dbReference type="SUPFAM" id="SSF49785">
    <property type="entry name" value="Galactose-binding domain-like"/>
    <property type="match status" value="1"/>
</dbReference>
<dbReference type="OrthoDB" id="9806701at2"/>
<protein>
    <submittedName>
        <fullName evidence="2">Uncharacterized protein</fullName>
    </submittedName>
</protein>
<keyword evidence="1" id="KW-0732">Signal</keyword>
<gene>
    <name evidence="2" type="ORF">SBA5_590046</name>
</gene>
<dbReference type="EMBL" id="OKRB01000118">
    <property type="protein sequence ID" value="SPE27341.1"/>
    <property type="molecule type" value="Genomic_DNA"/>
</dbReference>
<evidence type="ECO:0000313" key="3">
    <source>
        <dbReference type="Proteomes" id="UP000239735"/>
    </source>
</evidence>
<dbReference type="SUPFAM" id="SSF48208">
    <property type="entry name" value="Six-hairpin glycosidases"/>
    <property type="match status" value="1"/>
</dbReference>
<evidence type="ECO:0000256" key="1">
    <source>
        <dbReference type="SAM" id="SignalP"/>
    </source>
</evidence>
<name>A0A2N9LVU4_9BACT</name>
<dbReference type="Proteomes" id="UP000239735">
    <property type="component" value="Unassembled WGS sequence"/>
</dbReference>
<feature type="signal peptide" evidence="1">
    <location>
        <begin position="1"/>
        <end position="21"/>
    </location>
</feature>
<dbReference type="InterPro" id="IPR012341">
    <property type="entry name" value="6hp_glycosidase-like_sf"/>
</dbReference>
<dbReference type="InterPro" id="IPR008928">
    <property type="entry name" value="6-hairpin_glycosidase_sf"/>
</dbReference>
<dbReference type="Gene3D" id="2.60.120.260">
    <property type="entry name" value="Galactose-binding domain-like"/>
    <property type="match status" value="1"/>
</dbReference>
<accession>A0A2N9LVU4</accession>
<evidence type="ECO:0000313" key="2">
    <source>
        <dbReference type="EMBL" id="SPE27341.1"/>
    </source>
</evidence>
<organism evidence="2 3">
    <name type="scientific">Candidatus Sulfuritelmatomonas gaucii</name>
    <dbReference type="NCBI Taxonomy" id="2043161"/>
    <lineage>
        <taxon>Bacteria</taxon>
        <taxon>Pseudomonadati</taxon>
        <taxon>Acidobacteriota</taxon>
        <taxon>Terriglobia</taxon>
        <taxon>Terriglobales</taxon>
        <taxon>Acidobacteriaceae</taxon>
        <taxon>Candidatus Sulfuritelmatomonas</taxon>
    </lineage>
</organism>
<dbReference type="GO" id="GO:0005975">
    <property type="term" value="P:carbohydrate metabolic process"/>
    <property type="evidence" value="ECO:0007669"/>
    <property type="project" value="InterPro"/>
</dbReference>
<dbReference type="AlphaFoldDB" id="A0A2N9LVU4"/>
<feature type="chain" id="PRO_5014621263" evidence="1">
    <location>
        <begin position="22"/>
        <end position="873"/>
    </location>
</feature>
<sequence>MRFFQKIAGFAAFVLAFMALGQSGRSQSPSDYRDMASSREPGTQVEYSSFQFRSKKAEEQIPCPVNHGADAFDALGPCHWQSNQFQHLPQWVWVHFAGPRWIDKVVLRAASAATMPVEFSGQYLERGAAFRTIFHAKDARFDPGTLTCTVHFAPVTTDNFRLVIERTAAQVTPQSWLAELAQLEVFGTDAPEGGTAAATETTAEGATVPHACLAPTAFVPKIEEVGGSLAISTPWYRLVLDKQQPRILSLALDSLGKGELGVNLLQQSGAYPVLDRPFESATPPGKGALTRAGNVFRYAPVEVAPGVLEQVAIQAVARGFDLSLAVTAKHAVMLRGGLFRFEFAANQTPTTFVCHPSRLMNYGEVPAYLAAPDFGTAYVTRTGDAAAFYRRPSSLFPATSYAVDITPHLPASEDGLNEIGPQPWHTTLHLSVQAVEPLPELLKRDARLPRFPKYSLDMTQWRPDTGVVSNSVMSINCGLAMLFYAEQAVWAPRLEDGISPMELVGASVDQYFNGARGYMMPNVNVESPEWKSSRETAAYLVISGWYVIRTIGGLPQAKKWLKPMEAVTNRIESHFDRDGLIDEPGKEWFDVYDFEGPDALTNAADYRAFLCMADVEALLGRQGLAKRYRADAERIKTVYFKTFFNPATGVLAGWKSPDGKLHDYMFPWVNGFAVYQGLVPAERAKSILQTMLAKMQSIGFQSFQFGLPTNLVPMSPSDYFPRTSGAPKQADGKDTWQVYMNGGATPPHEYYFIQSLYQTGLVDDAERLLWPLMQSYEKGTFNAGIELPGQKQRNPVGSAFYVWDGSRGRGEGYLPEDWQGVDALFTGHFGIGFDERGYFFEPWSPLKGRKLTLEMPYMGKTAPRVVGFRSGEN</sequence>
<reference evidence="3" key="1">
    <citation type="submission" date="2018-02" db="EMBL/GenBank/DDBJ databases">
        <authorList>
            <person name="Hausmann B."/>
        </authorList>
    </citation>
    <scope>NUCLEOTIDE SEQUENCE [LARGE SCALE GENOMIC DNA]</scope>
    <source>
        <strain evidence="3">Peat soil MAG SbA5</strain>
    </source>
</reference>